<comment type="caution">
    <text evidence="3">The sequence shown here is derived from an EMBL/GenBank/DDBJ whole genome shotgun (WGS) entry which is preliminary data.</text>
</comment>
<evidence type="ECO:0000313" key="4">
    <source>
        <dbReference type="Proteomes" id="UP000054770"/>
    </source>
</evidence>
<dbReference type="InterPro" id="IPR013216">
    <property type="entry name" value="Methyltransf_11"/>
</dbReference>
<dbReference type="PANTHER" id="PTHR44068:SF11">
    <property type="entry name" value="GERANYL DIPHOSPHATE 2-C-METHYLTRANSFERASE"/>
    <property type="match status" value="1"/>
</dbReference>
<gene>
    <name evidence="3" type="ORF">AWB68_06562</name>
</gene>
<dbReference type="InterPro" id="IPR029063">
    <property type="entry name" value="SAM-dependent_MTases_sf"/>
</dbReference>
<evidence type="ECO:0000259" key="2">
    <source>
        <dbReference type="Pfam" id="PF08241"/>
    </source>
</evidence>
<dbReference type="Gene3D" id="3.40.50.150">
    <property type="entry name" value="Vaccinia Virus protein VP39"/>
    <property type="match status" value="1"/>
</dbReference>
<protein>
    <submittedName>
        <fullName evidence="3">Methyltransferase type 12</fullName>
    </submittedName>
</protein>
<keyword evidence="4" id="KW-1185">Reference proteome</keyword>
<dbReference type="OrthoDB" id="323463at2"/>
<dbReference type="PANTHER" id="PTHR44068">
    <property type="entry name" value="ZGC:194242"/>
    <property type="match status" value="1"/>
</dbReference>
<evidence type="ECO:0000256" key="1">
    <source>
        <dbReference type="ARBA" id="ARBA00022679"/>
    </source>
</evidence>
<dbReference type="InterPro" id="IPR050447">
    <property type="entry name" value="Erg6_SMT_methyltransf"/>
</dbReference>
<proteinExistence type="predicted"/>
<dbReference type="EMBL" id="FCON02000121">
    <property type="protein sequence ID" value="SAL82546.1"/>
    <property type="molecule type" value="Genomic_DNA"/>
</dbReference>
<organism evidence="3 4">
    <name type="scientific">Caballeronia choica</name>
    <dbReference type="NCBI Taxonomy" id="326476"/>
    <lineage>
        <taxon>Bacteria</taxon>
        <taxon>Pseudomonadati</taxon>
        <taxon>Pseudomonadota</taxon>
        <taxon>Betaproteobacteria</taxon>
        <taxon>Burkholderiales</taxon>
        <taxon>Burkholderiaceae</taxon>
        <taxon>Caballeronia</taxon>
    </lineage>
</organism>
<reference evidence="3" key="1">
    <citation type="submission" date="2016-01" db="EMBL/GenBank/DDBJ databases">
        <authorList>
            <person name="Peeters C."/>
        </authorList>
    </citation>
    <scope>NUCLEOTIDE SEQUENCE [LARGE SCALE GENOMIC DNA]</scope>
    <source>
        <strain evidence="3">LMG 22940</strain>
    </source>
</reference>
<dbReference type="SUPFAM" id="SSF53335">
    <property type="entry name" value="S-adenosyl-L-methionine-dependent methyltransferases"/>
    <property type="match status" value="1"/>
</dbReference>
<dbReference type="AlphaFoldDB" id="A0A158KN30"/>
<dbReference type="Pfam" id="PF08241">
    <property type="entry name" value="Methyltransf_11"/>
    <property type="match status" value="1"/>
</dbReference>
<dbReference type="CDD" id="cd02440">
    <property type="entry name" value="AdoMet_MTases"/>
    <property type="match status" value="1"/>
</dbReference>
<keyword evidence="1" id="KW-0808">Transferase</keyword>
<evidence type="ECO:0000313" key="3">
    <source>
        <dbReference type="EMBL" id="SAL82546.1"/>
    </source>
</evidence>
<dbReference type="GO" id="GO:0032259">
    <property type="term" value="P:methylation"/>
    <property type="evidence" value="ECO:0007669"/>
    <property type="project" value="UniProtKB-KW"/>
</dbReference>
<dbReference type="GO" id="GO:0008168">
    <property type="term" value="F:methyltransferase activity"/>
    <property type="evidence" value="ECO:0007669"/>
    <property type="project" value="UniProtKB-KW"/>
</dbReference>
<name>A0A158KN30_9BURK</name>
<sequence length="269" mass="29712">MVMLDVYSRTHELDERSIDAIAVRLEARSSSVRYMSMLHEYLDLIDFGGAEQVLALGCGTGVEVREVVKRQNFHGKVTAIDISAELISRAKALAASEGLGERIEWLVEDAQNLNLTTGVFDVVIAHTLVSHVPQPKKVLEQAARVVRPGGTVVIFDGDYATLTFGPDREMDDRIITALIANPRVMRAMPQLLRDVGLELADSRGWALTEIGRADFFLAALQSFSILLPKTGVATPDEVQAFVASQREACEKNTFFAGYNFYVMIARRPL</sequence>
<accession>A0A158KN30</accession>
<dbReference type="Proteomes" id="UP000054770">
    <property type="component" value="Unassembled WGS sequence"/>
</dbReference>
<keyword evidence="3" id="KW-0489">Methyltransferase</keyword>
<feature type="domain" description="Methyltransferase type 11" evidence="2">
    <location>
        <begin position="54"/>
        <end position="154"/>
    </location>
</feature>